<sequence length="337" mass="37904">MKRNILYILCGLAATCSLNPTYGSSYMRGLKGLDVSHWQGYVNFNDVKGDGIEVVYIKVAQGSNYQDPMWLQNYNNAKNAGLNVGFYHYITAANNEEAVQQAEYFYSLIKDKDYECLPVMEYTDTPEISNYEINRVVATYLNTLKNLTESNIAIYTDEDRVENLWEAYLSEYPLWIAEYAGEAPYLGHWNNWAGFQYTETGSIYGIDGKEVDLNYFKDTIFVDQYTMPPAQATPTVPEIPPSHVVAPSAPPTYIPPSHVVAPSAPPTYIPPSHVVVPSAPPTYMYPNGEPIYFGHIVQLGDTLHSIAQRYGTSVDYLMKVNNISNPNLIHVGQILIF</sequence>
<dbReference type="EMBL" id="LJHD01000176">
    <property type="protein sequence ID" value="ONI42816.1"/>
    <property type="molecule type" value="Genomic_DNA"/>
</dbReference>
<name>A0ACC8XGV4_9FIRM</name>
<accession>A0ACC8XGV4</accession>
<evidence type="ECO:0000313" key="1">
    <source>
        <dbReference type="EMBL" id="ONI42816.1"/>
    </source>
</evidence>
<evidence type="ECO:0000313" key="2">
    <source>
        <dbReference type="Proteomes" id="UP000188637"/>
    </source>
</evidence>
<proteinExistence type="predicted"/>
<reference evidence="1" key="1">
    <citation type="submission" date="2016-08" db="EMBL/GenBank/DDBJ databases">
        <authorList>
            <person name="Ngugi D.K."/>
            <person name="Miyake S."/>
            <person name="Stingl U."/>
        </authorList>
    </citation>
    <scope>NUCLEOTIDE SEQUENCE</scope>
    <source>
        <strain evidence="1">SCG-D08WGA-EpuloA1</strain>
    </source>
</reference>
<protein>
    <submittedName>
        <fullName evidence="1">Uncharacterized protein</fullName>
    </submittedName>
</protein>
<keyword evidence="2" id="KW-1185">Reference proteome</keyword>
<gene>
    <name evidence="1" type="ORF">AN640_07080</name>
</gene>
<comment type="caution">
    <text evidence="1">The sequence shown here is derived from an EMBL/GenBank/DDBJ whole genome shotgun (WGS) entry which is preliminary data.</text>
</comment>
<organism evidence="1 2">
    <name type="scientific">Candidatus Epulonipiscium fishelsonii</name>
    <dbReference type="NCBI Taxonomy" id="77094"/>
    <lineage>
        <taxon>Bacteria</taxon>
        <taxon>Bacillati</taxon>
        <taxon>Bacillota</taxon>
        <taxon>Clostridia</taxon>
        <taxon>Lachnospirales</taxon>
        <taxon>Lachnospiraceae</taxon>
        <taxon>Candidatus Epulonipiscium</taxon>
    </lineage>
</organism>
<dbReference type="Proteomes" id="UP000188637">
    <property type="component" value="Unassembled WGS sequence"/>
</dbReference>